<keyword evidence="4" id="KW-1185">Reference proteome</keyword>
<protein>
    <recommendedName>
        <fullName evidence="2">F-box domain-containing protein</fullName>
    </recommendedName>
</protein>
<feature type="compositionally biased region" description="Polar residues" evidence="1">
    <location>
        <begin position="9"/>
        <end position="18"/>
    </location>
</feature>
<dbReference type="OrthoDB" id="2777543at2759"/>
<sequence>MHRPPPSAFTASMSSQTHPGKGLSPPQLVFALNEALKHTAYSSLVTSDQVSQLHQDTLTAFTAISEWKNSFALINRVPLDILSLIPTHLCTQKDRFRSSFVCRHWRRTFLQRAELWSELHLSKGEDYVKTLLGRAKGSALDVIVGPGVSASITTLLSSRTEQFRSLCFEDNGSEDIKMFLEANYGPLPLLRTLDIFTDEIDPVINPPSALLLNRATDLKEFSFCSTSKWFPSLDCFAFPNLTSFDLSANPHNRTLRGAQLLDFLEASPMLQVVRMEIHADIQLEDVPQDRVVTLPNVDNFSLTVIIRGSVYGFAAHVSCPSASSTNLVYSANTKRFKEEKIFPPSNLWRRIVGQYTRSPLEEVALEIKGVPVTACKLAFRSSDGSVLKLGFKSAAFIEHWPDEREDEPTHGPIFDKAFGDATRIILDHPQVADVRRLHIHHRFGPSG</sequence>
<evidence type="ECO:0000313" key="3">
    <source>
        <dbReference type="EMBL" id="KAF9783464.1"/>
    </source>
</evidence>
<evidence type="ECO:0000259" key="2">
    <source>
        <dbReference type="SMART" id="SM00256"/>
    </source>
</evidence>
<reference evidence="3" key="2">
    <citation type="submission" date="2020-11" db="EMBL/GenBank/DDBJ databases">
        <authorList>
            <consortium name="DOE Joint Genome Institute"/>
            <person name="Kuo A."/>
            <person name="Miyauchi S."/>
            <person name="Kiss E."/>
            <person name="Drula E."/>
            <person name="Kohler A."/>
            <person name="Sanchez-Garcia M."/>
            <person name="Andreopoulos B."/>
            <person name="Barry K.W."/>
            <person name="Bonito G."/>
            <person name="Buee M."/>
            <person name="Carver A."/>
            <person name="Chen C."/>
            <person name="Cichocki N."/>
            <person name="Clum A."/>
            <person name="Culley D."/>
            <person name="Crous P.W."/>
            <person name="Fauchery L."/>
            <person name="Girlanda M."/>
            <person name="Hayes R."/>
            <person name="Keri Z."/>
            <person name="Labutti K."/>
            <person name="Lipzen A."/>
            <person name="Lombard V."/>
            <person name="Magnuson J."/>
            <person name="Maillard F."/>
            <person name="Morin E."/>
            <person name="Murat C."/>
            <person name="Nolan M."/>
            <person name="Ohm R."/>
            <person name="Pangilinan J."/>
            <person name="Pereira M."/>
            <person name="Perotto S."/>
            <person name="Peter M."/>
            <person name="Riley R."/>
            <person name="Sitrit Y."/>
            <person name="Stielow B."/>
            <person name="Szollosi G."/>
            <person name="Zifcakova L."/>
            <person name="Stursova M."/>
            <person name="Spatafora J.W."/>
            <person name="Tedersoo L."/>
            <person name="Vaario L.-M."/>
            <person name="Yamada A."/>
            <person name="Yan M."/>
            <person name="Wang P."/>
            <person name="Xu J."/>
            <person name="Bruns T."/>
            <person name="Baldrian P."/>
            <person name="Vilgalys R."/>
            <person name="Henrissat B."/>
            <person name="Grigoriev I.V."/>
            <person name="Hibbett D."/>
            <person name="Nagy L.G."/>
            <person name="Martin F.M."/>
        </authorList>
    </citation>
    <scope>NUCLEOTIDE SEQUENCE</scope>
    <source>
        <strain evidence="3">UH-Tt-Lm1</strain>
    </source>
</reference>
<evidence type="ECO:0000256" key="1">
    <source>
        <dbReference type="SAM" id="MobiDB-lite"/>
    </source>
</evidence>
<dbReference type="InterPro" id="IPR036047">
    <property type="entry name" value="F-box-like_dom_sf"/>
</dbReference>
<dbReference type="AlphaFoldDB" id="A0A9P6HDN3"/>
<name>A0A9P6HDN3_9AGAM</name>
<dbReference type="InterPro" id="IPR001810">
    <property type="entry name" value="F-box_dom"/>
</dbReference>
<dbReference type="EMBL" id="WIUZ02000010">
    <property type="protein sequence ID" value="KAF9783464.1"/>
    <property type="molecule type" value="Genomic_DNA"/>
</dbReference>
<gene>
    <name evidence="3" type="ORF">BJ322DRAFT_154931</name>
</gene>
<evidence type="ECO:0000313" key="4">
    <source>
        <dbReference type="Proteomes" id="UP000736335"/>
    </source>
</evidence>
<reference evidence="3" key="1">
    <citation type="journal article" date="2020" name="Nat. Commun.">
        <title>Large-scale genome sequencing of mycorrhizal fungi provides insights into the early evolution of symbiotic traits.</title>
        <authorList>
            <person name="Miyauchi S."/>
            <person name="Kiss E."/>
            <person name="Kuo A."/>
            <person name="Drula E."/>
            <person name="Kohler A."/>
            <person name="Sanchez-Garcia M."/>
            <person name="Morin E."/>
            <person name="Andreopoulos B."/>
            <person name="Barry K.W."/>
            <person name="Bonito G."/>
            <person name="Buee M."/>
            <person name="Carver A."/>
            <person name="Chen C."/>
            <person name="Cichocki N."/>
            <person name="Clum A."/>
            <person name="Culley D."/>
            <person name="Crous P.W."/>
            <person name="Fauchery L."/>
            <person name="Girlanda M."/>
            <person name="Hayes R.D."/>
            <person name="Keri Z."/>
            <person name="LaButti K."/>
            <person name="Lipzen A."/>
            <person name="Lombard V."/>
            <person name="Magnuson J."/>
            <person name="Maillard F."/>
            <person name="Murat C."/>
            <person name="Nolan M."/>
            <person name="Ohm R.A."/>
            <person name="Pangilinan J."/>
            <person name="Pereira M.F."/>
            <person name="Perotto S."/>
            <person name="Peter M."/>
            <person name="Pfister S."/>
            <person name="Riley R."/>
            <person name="Sitrit Y."/>
            <person name="Stielow J.B."/>
            <person name="Szollosi G."/>
            <person name="Zifcakova L."/>
            <person name="Stursova M."/>
            <person name="Spatafora J.W."/>
            <person name="Tedersoo L."/>
            <person name="Vaario L.M."/>
            <person name="Yamada A."/>
            <person name="Yan M."/>
            <person name="Wang P."/>
            <person name="Xu J."/>
            <person name="Bruns T."/>
            <person name="Baldrian P."/>
            <person name="Vilgalys R."/>
            <person name="Dunand C."/>
            <person name="Henrissat B."/>
            <person name="Grigoriev I.V."/>
            <person name="Hibbett D."/>
            <person name="Nagy L.G."/>
            <person name="Martin F.M."/>
        </authorList>
    </citation>
    <scope>NUCLEOTIDE SEQUENCE</scope>
    <source>
        <strain evidence="3">UH-Tt-Lm1</strain>
    </source>
</reference>
<comment type="caution">
    <text evidence="3">The sequence shown here is derived from an EMBL/GenBank/DDBJ whole genome shotgun (WGS) entry which is preliminary data.</text>
</comment>
<dbReference type="Proteomes" id="UP000736335">
    <property type="component" value="Unassembled WGS sequence"/>
</dbReference>
<organism evidence="3 4">
    <name type="scientific">Thelephora terrestris</name>
    <dbReference type="NCBI Taxonomy" id="56493"/>
    <lineage>
        <taxon>Eukaryota</taxon>
        <taxon>Fungi</taxon>
        <taxon>Dikarya</taxon>
        <taxon>Basidiomycota</taxon>
        <taxon>Agaricomycotina</taxon>
        <taxon>Agaricomycetes</taxon>
        <taxon>Thelephorales</taxon>
        <taxon>Thelephoraceae</taxon>
        <taxon>Thelephora</taxon>
    </lineage>
</organism>
<dbReference type="Gene3D" id="1.20.1280.50">
    <property type="match status" value="1"/>
</dbReference>
<feature type="domain" description="F-box" evidence="2">
    <location>
        <begin position="77"/>
        <end position="119"/>
    </location>
</feature>
<accession>A0A9P6HDN3</accession>
<feature type="region of interest" description="Disordered" evidence="1">
    <location>
        <begin position="1"/>
        <end position="22"/>
    </location>
</feature>
<dbReference type="SUPFAM" id="SSF81383">
    <property type="entry name" value="F-box domain"/>
    <property type="match status" value="1"/>
</dbReference>
<dbReference type="SMART" id="SM00256">
    <property type="entry name" value="FBOX"/>
    <property type="match status" value="1"/>
</dbReference>
<proteinExistence type="predicted"/>